<evidence type="ECO:0000259" key="12">
    <source>
        <dbReference type="Pfam" id="PF07244"/>
    </source>
</evidence>
<keyword evidence="8" id="KW-0998">Cell outer membrane</keyword>
<keyword evidence="7" id="KW-0472">Membrane</keyword>
<dbReference type="Gene3D" id="2.40.160.50">
    <property type="entry name" value="membrane protein fhac: a member of the omp85/tpsb transporter family"/>
    <property type="match status" value="1"/>
</dbReference>
<evidence type="ECO:0000259" key="11">
    <source>
        <dbReference type="Pfam" id="PF01103"/>
    </source>
</evidence>
<evidence type="ECO:0000256" key="1">
    <source>
        <dbReference type="ARBA" id="ARBA00004442"/>
    </source>
</evidence>
<comment type="subunit">
    <text evidence="10">Interacts with TamB to form the translocation and assembly module (TAM).</text>
</comment>
<evidence type="ECO:0000256" key="8">
    <source>
        <dbReference type="ARBA" id="ARBA00023237"/>
    </source>
</evidence>
<evidence type="ECO:0000256" key="9">
    <source>
        <dbReference type="ARBA" id="ARBA00033063"/>
    </source>
</evidence>
<evidence type="ECO:0000256" key="6">
    <source>
        <dbReference type="ARBA" id="ARBA00022729"/>
    </source>
</evidence>
<evidence type="ECO:0000259" key="13">
    <source>
        <dbReference type="Pfam" id="PF17243"/>
    </source>
</evidence>
<evidence type="ECO:0000256" key="2">
    <source>
        <dbReference type="ARBA" id="ARBA00010248"/>
    </source>
</evidence>
<evidence type="ECO:0000313" key="14">
    <source>
        <dbReference type="EMBL" id="MDO3380858.1"/>
    </source>
</evidence>
<gene>
    <name evidence="14" type="ORF">QWI16_01650</name>
</gene>
<feature type="domain" description="TamA POTRA" evidence="13">
    <location>
        <begin position="4"/>
        <end position="79"/>
    </location>
</feature>
<evidence type="ECO:0000256" key="4">
    <source>
        <dbReference type="ARBA" id="ARBA00022452"/>
    </source>
</evidence>
<dbReference type="PANTHER" id="PTHR12815:SF47">
    <property type="entry name" value="TRANSLOCATION AND ASSEMBLY MODULE SUBUNIT TAMA"/>
    <property type="match status" value="1"/>
</dbReference>
<organism evidence="14 15">
    <name type="scientific">Gilvimarinus algae</name>
    <dbReference type="NCBI Taxonomy" id="3058037"/>
    <lineage>
        <taxon>Bacteria</taxon>
        <taxon>Pseudomonadati</taxon>
        <taxon>Pseudomonadota</taxon>
        <taxon>Gammaproteobacteria</taxon>
        <taxon>Cellvibrionales</taxon>
        <taxon>Cellvibrionaceae</taxon>
        <taxon>Gilvimarinus</taxon>
    </lineage>
</organism>
<comment type="caution">
    <text evidence="14">The sequence shown here is derived from an EMBL/GenBank/DDBJ whole genome shotgun (WGS) entry which is preliminary data.</text>
</comment>
<evidence type="ECO:0000256" key="7">
    <source>
        <dbReference type="ARBA" id="ARBA00023136"/>
    </source>
</evidence>
<dbReference type="PANTHER" id="PTHR12815">
    <property type="entry name" value="SORTING AND ASSEMBLY MACHINERY SAMM50 PROTEIN FAMILY MEMBER"/>
    <property type="match status" value="1"/>
</dbReference>
<keyword evidence="5" id="KW-0812">Transmembrane</keyword>
<evidence type="ECO:0000256" key="3">
    <source>
        <dbReference type="ARBA" id="ARBA00015419"/>
    </source>
</evidence>
<dbReference type="InterPro" id="IPR010827">
    <property type="entry name" value="BamA/TamA_POTRA"/>
</dbReference>
<dbReference type="Gene3D" id="3.10.20.310">
    <property type="entry name" value="membrane protein fhac"/>
    <property type="match status" value="3"/>
</dbReference>
<keyword evidence="6" id="KW-0732">Signal</keyword>
<comment type="similarity">
    <text evidence="2">Belongs to the TamA family.</text>
</comment>
<feature type="domain" description="POTRA" evidence="12">
    <location>
        <begin position="169"/>
        <end position="238"/>
    </location>
</feature>
<reference evidence="14" key="1">
    <citation type="submission" date="2023-07" db="EMBL/GenBank/DDBJ databases">
        <title>Gilvimarinus algae sp. nov., isolated from the surface of Kelp.</title>
        <authorList>
            <person name="Sun Y.Y."/>
            <person name="Gong Y."/>
            <person name="Du Z.J."/>
        </authorList>
    </citation>
    <scope>NUCLEOTIDE SEQUENCE</scope>
    <source>
        <strain evidence="14">SDUM040014</strain>
    </source>
</reference>
<protein>
    <recommendedName>
        <fullName evidence="3">Translocation and assembly module subunit TamA</fullName>
    </recommendedName>
    <alternativeName>
        <fullName evidence="9">Autotransporter assembly factor TamA</fullName>
    </alternativeName>
</protein>
<dbReference type="Proteomes" id="UP001168380">
    <property type="component" value="Unassembled WGS sequence"/>
</dbReference>
<keyword evidence="4" id="KW-1134">Transmembrane beta strand</keyword>
<dbReference type="Pfam" id="PF07244">
    <property type="entry name" value="POTRA"/>
    <property type="match status" value="1"/>
</dbReference>
<feature type="domain" description="Bacterial surface antigen (D15)" evidence="11">
    <location>
        <begin position="247"/>
        <end position="549"/>
    </location>
</feature>
<evidence type="ECO:0000313" key="15">
    <source>
        <dbReference type="Proteomes" id="UP001168380"/>
    </source>
</evidence>
<dbReference type="Pfam" id="PF17243">
    <property type="entry name" value="POTRA_TamA_1"/>
    <property type="match status" value="1"/>
</dbReference>
<sequence length="552" mass="61721">MPSLELTGGTSALRENIKAYLDIEGQSCRLARWHVRALGQELDRKIDEAARALGYYHLSTEKSFERTEECWRLSIVLNPGPAVVYDQVNVVLEGPGADNQALTNVRDDKTLREGRQFNHGRYDAYKSRLLQVANTQGYFDAEYVRAEVLVSRERNTARVNLILDTGERYRIGEVSVEHDILSDELIDRYITLERGQEYRSEELVKLKSELQASHYFGSVSVEPQLNSLSDGEVPINIKLIGGPKHSYSIGAGYASDTGPRILLGYENRYLNSAGHSLDANVNASEVITTYQVGYSIPMKRPAYEVLRLYTGFSQEDINKSVSNRLVTGANYSRWETSSWLNNLGLSYEEEEYSFGEDPSRTSELVIPMYSTSYTSVQDVKYPRSGWNLLFRVKGASDAFVSSTDFAQVYGRAKLILPLGEGRLLFRGEGGITEVDDFNKLPISQRFFAGGDASVRGYDYKTLGPKNDDDIVIGGSRLLTGSIEYDRKVYGDFVLAAFYDEGTAFNKGYLEPYRGVGVGIRWVSPVGPVRADVAKALDGDEGWRLHFSVGPDL</sequence>
<dbReference type="InterPro" id="IPR000184">
    <property type="entry name" value="Bac_surfAg_D15"/>
</dbReference>
<accession>A0ABT8TBV5</accession>
<dbReference type="InterPro" id="IPR035243">
    <property type="entry name" value="TamA_POTRA_Dom_1"/>
</dbReference>
<dbReference type="Pfam" id="PF01103">
    <property type="entry name" value="Omp85"/>
    <property type="match status" value="1"/>
</dbReference>
<keyword evidence="15" id="KW-1185">Reference proteome</keyword>
<dbReference type="InterPro" id="IPR039910">
    <property type="entry name" value="D15-like"/>
</dbReference>
<dbReference type="EMBL" id="JAULRT010000032">
    <property type="protein sequence ID" value="MDO3380858.1"/>
    <property type="molecule type" value="Genomic_DNA"/>
</dbReference>
<evidence type="ECO:0000256" key="10">
    <source>
        <dbReference type="ARBA" id="ARBA00093548"/>
    </source>
</evidence>
<comment type="subcellular location">
    <subcellularLocation>
        <location evidence="1">Cell outer membrane</location>
    </subcellularLocation>
</comment>
<dbReference type="RefSeq" id="WP_302710981.1">
    <property type="nucleotide sequence ID" value="NZ_JAULRT010000032.1"/>
</dbReference>
<name>A0ABT8TBV5_9GAMM</name>
<evidence type="ECO:0000256" key="5">
    <source>
        <dbReference type="ARBA" id="ARBA00022692"/>
    </source>
</evidence>
<proteinExistence type="inferred from homology"/>